<dbReference type="OrthoDB" id="9768004at2"/>
<dbReference type="GO" id="GO:0052699">
    <property type="term" value="P:ergothioneine biosynthetic process"/>
    <property type="evidence" value="ECO:0007669"/>
    <property type="project" value="InterPro"/>
</dbReference>
<dbReference type="Pfam" id="PF12867">
    <property type="entry name" value="DinB_2"/>
    <property type="match status" value="1"/>
</dbReference>
<dbReference type="InterPro" id="IPR005532">
    <property type="entry name" value="SUMF_dom"/>
</dbReference>
<evidence type="ECO:0000259" key="5">
    <source>
        <dbReference type="Pfam" id="PF12867"/>
    </source>
</evidence>
<accession>A0A508AIE3</accession>
<feature type="domain" description="Sulfatase-modifying factor enzyme-like" evidence="4">
    <location>
        <begin position="235"/>
        <end position="351"/>
    </location>
</feature>
<comment type="pathway">
    <text evidence="3">Amino-acid biosynthesis; ergothioneine biosynthesis.</text>
</comment>
<dbReference type="Pfam" id="PF03781">
    <property type="entry name" value="FGE-sulfatase"/>
    <property type="match status" value="2"/>
</dbReference>
<dbReference type="InterPro" id="IPR034660">
    <property type="entry name" value="DinB/YfiT-like"/>
</dbReference>
<dbReference type="InterPro" id="IPR042095">
    <property type="entry name" value="SUMF_sf"/>
</dbReference>
<evidence type="ECO:0000313" key="6">
    <source>
        <dbReference type="EMBL" id="KAB8178857.1"/>
    </source>
</evidence>
<reference evidence="6 7" key="1">
    <citation type="submission" date="2019-10" db="EMBL/GenBank/DDBJ databases">
        <title>Lysobacter alkalisoli sp. nov., isolated from saline-alkaline soil.</title>
        <authorList>
            <person name="Sun J.-Q."/>
        </authorList>
    </citation>
    <scope>NUCLEOTIDE SEQUENCE [LARGE SCALE GENOMIC DNA]</scope>
    <source>
        <strain evidence="6 7">KCTC 42381</strain>
    </source>
</reference>
<dbReference type="SUPFAM" id="SSF56436">
    <property type="entry name" value="C-type lectin-like"/>
    <property type="match status" value="1"/>
</dbReference>
<dbReference type="InterPro" id="IPR016187">
    <property type="entry name" value="CTDL_fold"/>
</dbReference>
<dbReference type="Proteomes" id="UP000320431">
    <property type="component" value="Unassembled WGS sequence"/>
</dbReference>
<feature type="domain" description="Sulfatase-modifying factor enzyme-like" evidence="4">
    <location>
        <begin position="375"/>
        <end position="454"/>
    </location>
</feature>
<keyword evidence="2" id="KW-0408">Iron</keyword>
<dbReference type="InterPro" id="IPR024775">
    <property type="entry name" value="DinB-like"/>
</dbReference>
<evidence type="ECO:0000256" key="1">
    <source>
        <dbReference type="ARBA" id="ARBA00023002"/>
    </source>
</evidence>
<evidence type="ECO:0000313" key="7">
    <source>
        <dbReference type="Proteomes" id="UP000320431"/>
    </source>
</evidence>
<keyword evidence="1" id="KW-0560">Oxidoreductase</keyword>
<name>A0A508AIE3_9GAMM</name>
<dbReference type="NCBIfam" id="TIGR03440">
    <property type="entry name" value="egtB_TIGR03440"/>
    <property type="match status" value="1"/>
</dbReference>
<protein>
    <submittedName>
        <fullName evidence="6">Ergothioneine biosynthesis protein EgtB</fullName>
    </submittedName>
</protein>
<evidence type="ECO:0000256" key="3">
    <source>
        <dbReference type="ARBA" id="ARBA00037882"/>
    </source>
</evidence>
<dbReference type="AlphaFoldDB" id="A0A508AIE3"/>
<dbReference type="PANTHER" id="PTHR23150">
    <property type="entry name" value="SULFATASE MODIFYING FACTOR 1, 2"/>
    <property type="match status" value="1"/>
</dbReference>
<evidence type="ECO:0000259" key="4">
    <source>
        <dbReference type="Pfam" id="PF03781"/>
    </source>
</evidence>
<dbReference type="SUPFAM" id="SSF109854">
    <property type="entry name" value="DinB/YfiT-like putative metalloenzymes"/>
    <property type="match status" value="1"/>
</dbReference>
<dbReference type="InterPro" id="IPR017806">
    <property type="entry name" value="EgtB"/>
</dbReference>
<organism evidence="6 7">
    <name type="scientific">Marilutibacter maris</name>
    <dbReference type="NCBI Taxonomy" id="1605891"/>
    <lineage>
        <taxon>Bacteria</taxon>
        <taxon>Pseudomonadati</taxon>
        <taxon>Pseudomonadota</taxon>
        <taxon>Gammaproteobacteria</taxon>
        <taxon>Lysobacterales</taxon>
        <taxon>Lysobacteraceae</taxon>
        <taxon>Marilutibacter</taxon>
    </lineage>
</organism>
<dbReference type="EMBL" id="VICD02000220">
    <property type="protein sequence ID" value="KAB8178857.1"/>
    <property type="molecule type" value="Genomic_DNA"/>
</dbReference>
<proteinExistence type="predicted"/>
<feature type="domain" description="DinB-like" evidence="5">
    <location>
        <begin position="50"/>
        <end position="181"/>
    </location>
</feature>
<gene>
    <name evidence="6" type="primary">egtB</name>
    <name evidence="6" type="ORF">FKV24_012980</name>
</gene>
<sequence>MTASIAPSAQAVPLHPQAAAVADTTATDEPATDALPACQARTGDALAARYRHVRARSLALAAPLSPEDAMVQSMADASPAKWHLAHTTWFFELFVLGRDPDYRPYRPDWHYLFNSYYQSAGPMHARPARGLLSRPSLAEVLAYREAVDDAIDEAFARDALDPVARQVLLLGTHHEQQHQELLLTDIKHALWCNPLRPAYRDDLATAAASSSSPSAWIGFDEAVVEIGAPAWPRATEFAYDNESPPHRVLVPAHALASRPVNNAEYRAFIDAGGYREPALWMSEGWARVQAEGWTAPLYWDEDGERAFTLGGMRVIDPHAPVCHLSYFEADAFARWAGARLPTEAEWEQAARPLAVIGHFADDDRLQPCAPAATGRGLAQMFGDVWEWTASAYGAYPGFRTLPGSLAEYNGKFMCGQWVLRGGSCASPRDHLRASYRNFFYPPDRWQFSGLRLARDEQ</sequence>
<dbReference type="RefSeq" id="WP_111267852.1">
    <property type="nucleotide sequence ID" value="NZ_CP029843.1"/>
</dbReference>
<dbReference type="Gene3D" id="3.90.1580.10">
    <property type="entry name" value="paralog of FGE (formylglycine-generating enzyme)"/>
    <property type="match status" value="1"/>
</dbReference>
<evidence type="ECO:0000256" key="2">
    <source>
        <dbReference type="ARBA" id="ARBA00023004"/>
    </source>
</evidence>
<comment type="caution">
    <text evidence="6">The sequence shown here is derived from an EMBL/GenBank/DDBJ whole genome shotgun (WGS) entry which is preliminary data.</text>
</comment>
<dbReference type="PANTHER" id="PTHR23150:SF36">
    <property type="entry name" value="HERCYNINE OXYGENASE"/>
    <property type="match status" value="1"/>
</dbReference>
<dbReference type="InterPro" id="IPR051043">
    <property type="entry name" value="Sulfatase_Mod_Factor_Kinase"/>
</dbReference>